<dbReference type="EMBL" id="BMNC01000001">
    <property type="protein sequence ID" value="GGM73951.1"/>
    <property type="molecule type" value="Genomic_DNA"/>
</dbReference>
<keyword evidence="1" id="KW-0812">Transmembrane</keyword>
<reference evidence="3" key="1">
    <citation type="journal article" date="2019" name="Int. J. Syst. Evol. Microbiol.">
        <title>The Global Catalogue of Microorganisms (GCM) 10K type strain sequencing project: providing services to taxonomists for standard genome sequencing and annotation.</title>
        <authorList>
            <consortium name="The Broad Institute Genomics Platform"/>
            <consortium name="The Broad Institute Genome Sequencing Center for Infectious Disease"/>
            <person name="Wu L."/>
            <person name="Ma J."/>
        </authorList>
    </citation>
    <scope>NUCLEOTIDE SEQUENCE [LARGE SCALE GENOMIC DNA]</scope>
    <source>
        <strain evidence="3">CGMCC 4.7319</strain>
    </source>
</reference>
<dbReference type="Proteomes" id="UP000597656">
    <property type="component" value="Unassembled WGS sequence"/>
</dbReference>
<keyword evidence="1" id="KW-0472">Membrane</keyword>
<evidence type="ECO:0000313" key="2">
    <source>
        <dbReference type="EMBL" id="GGM73951.1"/>
    </source>
</evidence>
<proteinExistence type="predicted"/>
<feature type="transmembrane region" description="Helical" evidence="1">
    <location>
        <begin position="44"/>
        <end position="72"/>
    </location>
</feature>
<accession>A0ABQ2HB71</accession>
<comment type="caution">
    <text evidence="2">The sequence shown here is derived from an EMBL/GenBank/DDBJ whole genome shotgun (WGS) entry which is preliminary data.</text>
</comment>
<sequence length="150" mass="15334">MDVELKRRGPLVLGLLSAAIAGLGTVQTLVQVASGHEFSLQQLAFWFGASASMVYIAAVAAAIVAGVVLATAEWLFGGRGVPSAFEWGTLVLGAVAGIASAAYVILQGVVFDYDSVDAFGRGAFGLLGIGAFAAGIWAWRRMTTSPAAGQ</sequence>
<name>A0ABQ2HB71_9PSEU</name>
<evidence type="ECO:0000256" key="1">
    <source>
        <dbReference type="SAM" id="Phobius"/>
    </source>
</evidence>
<keyword evidence="1" id="KW-1133">Transmembrane helix</keyword>
<organism evidence="2 3">
    <name type="scientific">Lentzea pudingi</name>
    <dbReference type="NCBI Taxonomy" id="1789439"/>
    <lineage>
        <taxon>Bacteria</taxon>
        <taxon>Bacillati</taxon>
        <taxon>Actinomycetota</taxon>
        <taxon>Actinomycetes</taxon>
        <taxon>Pseudonocardiales</taxon>
        <taxon>Pseudonocardiaceae</taxon>
        <taxon>Lentzea</taxon>
    </lineage>
</organism>
<protein>
    <submittedName>
        <fullName evidence="2">Uncharacterized protein</fullName>
    </submittedName>
</protein>
<gene>
    <name evidence="2" type="ORF">GCM10011609_07200</name>
</gene>
<dbReference type="RefSeq" id="WP_189153073.1">
    <property type="nucleotide sequence ID" value="NZ_BMNC01000001.1"/>
</dbReference>
<keyword evidence="3" id="KW-1185">Reference proteome</keyword>
<feature type="transmembrane region" description="Helical" evidence="1">
    <location>
        <begin position="118"/>
        <end position="139"/>
    </location>
</feature>
<feature type="transmembrane region" description="Helical" evidence="1">
    <location>
        <begin position="84"/>
        <end position="106"/>
    </location>
</feature>
<evidence type="ECO:0000313" key="3">
    <source>
        <dbReference type="Proteomes" id="UP000597656"/>
    </source>
</evidence>